<dbReference type="RefSeq" id="WP_386365306.1">
    <property type="nucleotide sequence ID" value="NZ_JBHRXZ010000022.1"/>
</dbReference>
<evidence type="ECO:0000256" key="1">
    <source>
        <dbReference type="ARBA" id="ARBA00006484"/>
    </source>
</evidence>
<protein>
    <submittedName>
        <fullName evidence="3">SDR family oxidoreductase</fullName>
    </submittedName>
</protein>
<organism evidence="3 4">
    <name type="scientific">Stutzerimonas tarimensis</name>
    <dbReference type="NCBI Taxonomy" id="1507735"/>
    <lineage>
        <taxon>Bacteria</taxon>
        <taxon>Pseudomonadati</taxon>
        <taxon>Pseudomonadota</taxon>
        <taxon>Gammaproteobacteria</taxon>
        <taxon>Pseudomonadales</taxon>
        <taxon>Pseudomonadaceae</taxon>
        <taxon>Stutzerimonas</taxon>
    </lineage>
</organism>
<proteinExistence type="inferred from homology"/>
<dbReference type="NCBIfam" id="NF005559">
    <property type="entry name" value="PRK07231.1"/>
    <property type="match status" value="1"/>
</dbReference>
<dbReference type="InterPro" id="IPR036291">
    <property type="entry name" value="NAD(P)-bd_dom_sf"/>
</dbReference>
<dbReference type="NCBIfam" id="NF006121">
    <property type="entry name" value="PRK08265.1"/>
    <property type="match status" value="1"/>
</dbReference>
<dbReference type="SUPFAM" id="SSF51735">
    <property type="entry name" value="NAD(P)-binding Rossmann-fold domains"/>
    <property type="match status" value="1"/>
</dbReference>
<dbReference type="PANTHER" id="PTHR42760">
    <property type="entry name" value="SHORT-CHAIN DEHYDROGENASES/REDUCTASES FAMILY MEMBER"/>
    <property type="match status" value="1"/>
</dbReference>
<evidence type="ECO:0000256" key="2">
    <source>
        <dbReference type="ARBA" id="ARBA00023002"/>
    </source>
</evidence>
<dbReference type="InterPro" id="IPR002347">
    <property type="entry name" value="SDR_fam"/>
</dbReference>
<evidence type="ECO:0000313" key="3">
    <source>
        <dbReference type="EMBL" id="MFC3608616.1"/>
    </source>
</evidence>
<gene>
    <name evidence="3" type="ORF">ACFOMF_12580</name>
</gene>
<dbReference type="InterPro" id="IPR020904">
    <property type="entry name" value="Sc_DH/Rdtase_CS"/>
</dbReference>
<comment type="similarity">
    <text evidence="1">Belongs to the short-chain dehydrogenases/reductases (SDR) family.</text>
</comment>
<dbReference type="Gene3D" id="3.40.50.720">
    <property type="entry name" value="NAD(P)-binding Rossmann-like Domain"/>
    <property type="match status" value="1"/>
</dbReference>
<dbReference type="Proteomes" id="UP001595630">
    <property type="component" value="Unassembled WGS sequence"/>
</dbReference>
<dbReference type="PRINTS" id="PR00081">
    <property type="entry name" value="GDHRDH"/>
</dbReference>
<evidence type="ECO:0000313" key="4">
    <source>
        <dbReference type="Proteomes" id="UP001595630"/>
    </source>
</evidence>
<reference evidence="4" key="1">
    <citation type="journal article" date="2019" name="Int. J. Syst. Evol. Microbiol.">
        <title>The Global Catalogue of Microorganisms (GCM) 10K type strain sequencing project: providing services to taxonomists for standard genome sequencing and annotation.</title>
        <authorList>
            <consortium name="The Broad Institute Genomics Platform"/>
            <consortium name="The Broad Institute Genome Sequencing Center for Infectious Disease"/>
            <person name="Wu L."/>
            <person name="Ma J."/>
        </authorList>
    </citation>
    <scope>NUCLEOTIDE SEQUENCE [LARGE SCALE GENOMIC DNA]</scope>
    <source>
        <strain evidence="4">KCTC 42447</strain>
    </source>
</reference>
<sequence>MNDFYSLAGKVAIVTGSTQGLGTDIARRLLAAGARVMLLGRNRETGMALAAELGEGCRFCPCNVELDEDIEQCIEETLAAFGRLDILVNNACIYEDQGLASSREQWFQTLNVNLISAAIFTQKACAQMPRGGTVINIGSTGGKFGAAGRAIYPASKAGLIQLTKSFAVTLAEQGIRVVCVSPAWTWSPSVARFSGGDQALADRVGAHFHPLGRVGRGEEIGNAVCFLCSEAASWITGVDIPVDGGFSILGPDQGIAPRIWFERLGNDQ</sequence>
<dbReference type="PRINTS" id="PR00080">
    <property type="entry name" value="SDRFAMILY"/>
</dbReference>
<keyword evidence="2" id="KW-0560">Oxidoreductase</keyword>
<comment type="caution">
    <text evidence="3">The sequence shown here is derived from an EMBL/GenBank/DDBJ whole genome shotgun (WGS) entry which is preliminary data.</text>
</comment>
<dbReference type="EMBL" id="JBHRXZ010000022">
    <property type="protein sequence ID" value="MFC3608616.1"/>
    <property type="molecule type" value="Genomic_DNA"/>
</dbReference>
<keyword evidence="4" id="KW-1185">Reference proteome</keyword>
<dbReference type="PANTHER" id="PTHR42760:SF133">
    <property type="entry name" value="3-OXOACYL-[ACYL-CARRIER-PROTEIN] REDUCTASE"/>
    <property type="match status" value="1"/>
</dbReference>
<dbReference type="CDD" id="cd05233">
    <property type="entry name" value="SDR_c"/>
    <property type="match status" value="1"/>
</dbReference>
<name>A0ABV7TAF9_9GAMM</name>
<accession>A0ABV7TAF9</accession>
<dbReference type="Pfam" id="PF13561">
    <property type="entry name" value="adh_short_C2"/>
    <property type="match status" value="1"/>
</dbReference>
<dbReference type="PROSITE" id="PS00061">
    <property type="entry name" value="ADH_SHORT"/>
    <property type="match status" value="1"/>
</dbReference>